<dbReference type="AlphaFoldDB" id="A0A378RJ09"/>
<gene>
    <name evidence="1" type="ORF">NCTC11179_00491</name>
</gene>
<dbReference type="Proteomes" id="UP000255024">
    <property type="component" value="Unassembled WGS sequence"/>
</dbReference>
<protein>
    <submittedName>
        <fullName evidence="1">Leucine Rich repeats (2 copies)</fullName>
    </submittedName>
</protein>
<dbReference type="EMBL" id="UGQL01000001">
    <property type="protein sequence ID" value="STZ26964.1"/>
    <property type="molecule type" value="Genomic_DNA"/>
</dbReference>
<reference evidence="1 2" key="1">
    <citation type="submission" date="2018-06" db="EMBL/GenBank/DDBJ databases">
        <authorList>
            <consortium name="Pathogen Informatics"/>
            <person name="Doyle S."/>
        </authorList>
    </citation>
    <scope>NUCLEOTIDE SEQUENCE [LARGE SCALE GENOMIC DNA]</scope>
    <source>
        <strain evidence="1 2">NCTC11179</strain>
    </source>
</reference>
<sequence length="686" mass="79989">MQNIVITSSELIQIELNNLDIGSDFIDNILESKFFEYNYISEQISLYDIDQSQIVLDNTTINQINSLLKNTNLESLKINNLYPHHFLPWKINSVDTLTLHGNIINTCATDLKHKLNILANEVKNTLPYFAFIETTKERLSLEKEVNDLYQEILKVKVDFITDEIIDFIIEKKVKHLELGWFALSENDYKKIETLNIETLSILYSFNTQIKILPKSIKDLSILGNAIQSLNDIKFKKLKLSNLDLSNNSIQDDITLNNLYNKIENLSLNNNLITRIDFSKTSKYLELVDLSNNIITNDGVIVPAPCNHLNYLDLSNNKLKINLDFLFKIDHYFPNLEYIDLSGNVFLDAFGKTVLAPMAQENQIGVIKDYLDIIEFIQDISFEDLKNSIQRYNETHYIKLVWDTRNSNSELLIKEIHFYLKNYLKFLTDKEKFFFAEGIYINLFNKNVSILINSDNNSISLEIFSDNQSCINDYFYKYLELLHDIIFDITHQYILPVIQTTENLKQVDNYFRKVFKIDTKLSKSSGYLIKFDPQLNNYALLLSHNVDYKDFRSDIDKVMFIIISSKTTIAYTLNEDNKVSNYMIRSSKKKLNSVTIRTSEDKENYKKALLNPYLGEIFKETDAYLGGDIKKKFTLIINTNFFNLKQENQTDNLYLNSDKYIVDPNNSITEHSKVVILLNQLVFEPKK</sequence>
<keyword evidence="2" id="KW-1185">Reference proteome</keyword>
<dbReference type="PROSITE" id="PS51450">
    <property type="entry name" value="LRR"/>
    <property type="match status" value="1"/>
</dbReference>
<evidence type="ECO:0000313" key="2">
    <source>
        <dbReference type="Proteomes" id="UP000255024"/>
    </source>
</evidence>
<evidence type="ECO:0000313" key="1">
    <source>
        <dbReference type="EMBL" id="STZ26964.1"/>
    </source>
</evidence>
<organism evidence="1 2">
    <name type="scientific">Myroides odoratus</name>
    <name type="common">Flavobacterium odoratum</name>
    <dbReference type="NCBI Taxonomy" id="256"/>
    <lineage>
        <taxon>Bacteria</taxon>
        <taxon>Pseudomonadati</taxon>
        <taxon>Bacteroidota</taxon>
        <taxon>Flavobacteriia</taxon>
        <taxon>Flavobacteriales</taxon>
        <taxon>Flavobacteriaceae</taxon>
        <taxon>Myroides</taxon>
    </lineage>
</organism>
<dbReference type="RefSeq" id="WP_115090000.1">
    <property type="nucleotide sequence ID" value="NZ_CP068107.1"/>
</dbReference>
<accession>A0A378RJ09</accession>
<dbReference type="Gene3D" id="3.80.10.10">
    <property type="entry name" value="Ribonuclease Inhibitor"/>
    <property type="match status" value="1"/>
</dbReference>
<dbReference type="InterPro" id="IPR001611">
    <property type="entry name" value="Leu-rich_rpt"/>
</dbReference>
<proteinExistence type="predicted"/>
<name>A0A378RJ09_MYROD</name>
<dbReference type="SUPFAM" id="SSF52058">
    <property type="entry name" value="L domain-like"/>
    <property type="match status" value="1"/>
</dbReference>
<dbReference type="InterPro" id="IPR032675">
    <property type="entry name" value="LRR_dom_sf"/>
</dbReference>